<dbReference type="InterPro" id="IPR013328">
    <property type="entry name" value="6PGD_dom2"/>
</dbReference>
<dbReference type="GO" id="GO:0008926">
    <property type="term" value="F:mannitol-1-phosphate 5-dehydrogenase activity"/>
    <property type="evidence" value="ECO:0007669"/>
    <property type="project" value="UniProtKB-EC"/>
</dbReference>
<dbReference type="EC" id="1.1.1.17" evidence="4"/>
<keyword evidence="6" id="KW-0560">Oxidoreductase</keyword>
<evidence type="ECO:0000256" key="2">
    <source>
        <dbReference type="ARBA" id="ARBA00006541"/>
    </source>
</evidence>
<sequence>MTTAKSTNMAKKAVHFGAGNIGRGFVACFLHQSGYEVVFADVNGSLIDQLNAQPSYKVIEVGNEGTTESVITNYRALNSKTQEAQLVQEIATADIVTCSVGPNILKFIAPVIAKGIDQRPTELPPMAVIACENAIGATDTLAEHIKEPQNTPAERIESMSDRARFANSAIDRIVPAQDPDAGLDVKLEKFYEWVVESTPFKGFEHPSIEGVKWVEDLKPYIERKLYTVNTGHATAAYHGYNRRKSTVYDALQDREIRDEVSKALANTANLITQKYGIDEEVQNEYVDNIVRRISNPHLEDAVERVGRAPLRKLSRKERFIGPAAELAENGEDCSALLDAAEMAFRFQNVEGDEESVELAKIMAEKKPDDVVQEVCGLQPNEKLYPKVVDIVKRVQADTSDE</sequence>
<evidence type="ECO:0000313" key="11">
    <source>
        <dbReference type="EMBL" id="KAK4448360.1"/>
    </source>
</evidence>
<dbReference type="SUPFAM" id="SSF51735">
    <property type="entry name" value="NAD(P)-binding Rossmann-fold domains"/>
    <property type="match status" value="1"/>
</dbReference>
<dbReference type="HAMAP" id="MF_00196">
    <property type="entry name" value="Mannitol_dehydrog"/>
    <property type="match status" value="1"/>
</dbReference>
<organism evidence="11 12">
    <name type="scientific">Podospora aff. communis PSN243</name>
    <dbReference type="NCBI Taxonomy" id="3040156"/>
    <lineage>
        <taxon>Eukaryota</taxon>
        <taxon>Fungi</taxon>
        <taxon>Dikarya</taxon>
        <taxon>Ascomycota</taxon>
        <taxon>Pezizomycotina</taxon>
        <taxon>Sordariomycetes</taxon>
        <taxon>Sordariomycetidae</taxon>
        <taxon>Sordariales</taxon>
        <taxon>Podosporaceae</taxon>
        <taxon>Podospora</taxon>
    </lineage>
</organism>
<feature type="domain" description="Mannitol dehydrogenase N-terminal" evidence="9">
    <location>
        <begin position="12"/>
        <end position="202"/>
    </location>
</feature>
<comment type="function">
    <text evidence="1">Catalyzes the NAD(H)-dependent interconversion of D-fructose 6-phosphate and D-mannitol 1-phosphate in the mannitol metabolic pathway.</text>
</comment>
<keyword evidence="12" id="KW-1185">Reference proteome</keyword>
<dbReference type="AlphaFoldDB" id="A0AAV9GIQ4"/>
<evidence type="ECO:0000256" key="8">
    <source>
        <dbReference type="ARBA" id="ARBA00048615"/>
    </source>
</evidence>
<comment type="catalytic activity">
    <reaction evidence="8">
        <text>D-mannitol 1-phosphate + NAD(+) = beta-D-fructose 6-phosphate + NADH + H(+)</text>
        <dbReference type="Rhea" id="RHEA:19661"/>
        <dbReference type="ChEBI" id="CHEBI:15378"/>
        <dbReference type="ChEBI" id="CHEBI:57540"/>
        <dbReference type="ChEBI" id="CHEBI:57634"/>
        <dbReference type="ChEBI" id="CHEBI:57945"/>
        <dbReference type="ChEBI" id="CHEBI:61381"/>
        <dbReference type="EC" id="1.1.1.17"/>
    </reaction>
</comment>
<comment type="caution">
    <text evidence="11">The sequence shown here is derived from an EMBL/GenBank/DDBJ whole genome shotgun (WGS) entry which is preliminary data.</text>
</comment>
<evidence type="ECO:0000313" key="12">
    <source>
        <dbReference type="Proteomes" id="UP001321760"/>
    </source>
</evidence>
<dbReference type="PRINTS" id="PR00084">
    <property type="entry name" value="MTLDHDRGNASE"/>
</dbReference>
<dbReference type="EMBL" id="MU865943">
    <property type="protein sequence ID" value="KAK4448360.1"/>
    <property type="molecule type" value="Genomic_DNA"/>
</dbReference>
<dbReference type="GO" id="GO:0005829">
    <property type="term" value="C:cytosol"/>
    <property type="evidence" value="ECO:0007669"/>
    <property type="project" value="TreeGrafter"/>
</dbReference>
<dbReference type="InterPro" id="IPR036291">
    <property type="entry name" value="NAD(P)-bd_dom_sf"/>
</dbReference>
<evidence type="ECO:0000256" key="3">
    <source>
        <dbReference type="ARBA" id="ARBA00011245"/>
    </source>
</evidence>
<evidence type="ECO:0000259" key="9">
    <source>
        <dbReference type="Pfam" id="PF01232"/>
    </source>
</evidence>
<reference evidence="11" key="2">
    <citation type="submission" date="2023-05" db="EMBL/GenBank/DDBJ databases">
        <authorList>
            <consortium name="Lawrence Berkeley National Laboratory"/>
            <person name="Steindorff A."/>
            <person name="Hensen N."/>
            <person name="Bonometti L."/>
            <person name="Westerberg I."/>
            <person name="Brannstrom I.O."/>
            <person name="Guillou S."/>
            <person name="Cros-Aarteil S."/>
            <person name="Calhoun S."/>
            <person name="Haridas S."/>
            <person name="Kuo A."/>
            <person name="Mondo S."/>
            <person name="Pangilinan J."/>
            <person name="Riley R."/>
            <person name="Labutti K."/>
            <person name="Andreopoulos B."/>
            <person name="Lipzen A."/>
            <person name="Chen C."/>
            <person name="Yanf M."/>
            <person name="Daum C."/>
            <person name="Ng V."/>
            <person name="Clum A."/>
            <person name="Ohm R."/>
            <person name="Martin F."/>
            <person name="Silar P."/>
            <person name="Natvig D."/>
            <person name="Lalanne C."/>
            <person name="Gautier V."/>
            <person name="Ament-Velasquez S.L."/>
            <person name="Kruys A."/>
            <person name="Hutchinson M.I."/>
            <person name="Powell A.J."/>
            <person name="Barry K."/>
            <person name="Miller A.N."/>
            <person name="Grigoriev I.V."/>
            <person name="Debuchy R."/>
            <person name="Gladieux P."/>
            <person name="Thoren M.H."/>
            <person name="Johannesson H."/>
        </authorList>
    </citation>
    <scope>NUCLEOTIDE SEQUENCE</scope>
    <source>
        <strain evidence="11">PSN243</strain>
    </source>
</reference>
<dbReference type="SUPFAM" id="SSF48179">
    <property type="entry name" value="6-phosphogluconate dehydrogenase C-terminal domain-like"/>
    <property type="match status" value="1"/>
</dbReference>
<name>A0AAV9GIQ4_9PEZI</name>
<dbReference type="PANTHER" id="PTHR30524">
    <property type="entry name" value="MANNITOL-1-PHOSPHATE 5-DEHYDROGENASE"/>
    <property type="match status" value="1"/>
</dbReference>
<dbReference type="Pfam" id="PF08125">
    <property type="entry name" value="Mannitol_dh_C"/>
    <property type="match status" value="1"/>
</dbReference>
<feature type="domain" description="Mannitol dehydrogenase C-terminal" evidence="10">
    <location>
        <begin position="216"/>
        <end position="393"/>
    </location>
</feature>
<dbReference type="InterPro" id="IPR013131">
    <property type="entry name" value="Mannitol_DH_N"/>
</dbReference>
<dbReference type="Proteomes" id="UP001321760">
    <property type="component" value="Unassembled WGS sequence"/>
</dbReference>
<dbReference type="Pfam" id="PF01232">
    <property type="entry name" value="Mannitol_dh"/>
    <property type="match status" value="1"/>
</dbReference>
<protein>
    <recommendedName>
        <fullName evidence="5">Mannitol-1-phosphate 5-dehydrogenase</fullName>
        <ecNumber evidence="4">1.1.1.17</ecNumber>
    </recommendedName>
</protein>
<proteinExistence type="inferred from homology"/>
<accession>A0AAV9GIQ4</accession>
<gene>
    <name evidence="11" type="ORF">QBC34DRAFT_327748</name>
</gene>
<dbReference type="InterPro" id="IPR023028">
    <property type="entry name" value="Mannitol_1_phos_5_DH"/>
</dbReference>
<dbReference type="InterPro" id="IPR000669">
    <property type="entry name" value="Mannitol_DH"/>
</dbReference>
<evidence type="ECO:0000256" key="4">
    <source>
        <dbReference type="ARBA" id="ARBA00012939"/>
    </source>
</evidence>
<dbReference type="GO" id="GO:0019592">
    <property type="term" value="P:mannitol catabolic process"/>
    <property type="evidence" value="ECO:0007669"/>
    <property type="project" value="TreeGrafter"/>
</dbReference>
<evidence type="ECO:0000256" key="1">
    <source>
        <dbReference type="ARBA" id="ARBA00004085"/>
    </source>
</evidence>
<comment type="similarity">
    <text evidence="2">Belongs to the mannitol dehydrogenase family.</text>
</comment>
<comment type="subunit">
    <text evidence="3">Monomer.</text>
</comment>
<evidence type="ECO:0000259" key="10">
    <source>
        <dbReference type="Pfam" id="PF08125"/>
    </source>
</evidence>
<dbReference type="NCBIfam" id="NF002652">
    <property type="entry name" value="PRK02318.2-5"/>
    <property type="match status" value="1"/>
</dbReference>
<dbReference type="Gene3D" id="3.40.50.720">
    <property type="entry name" value="NAD(P)-binding Rossmann-like Domain"/>
    <property type="match status" value="1"/>
</dbReference>
<reference evidence="11" key="1">
    <citation type="journal article" date="2023" name="Mol. Phylogenet. Evol.">
        <title>Genome-scale phylogeny and comparative genomics of the fungal order Sordariales.</title>
        <authorList>
            <person name="Hensen N."/>
            <person name="Bonometti L."/>
            <person name="Westerberg I."/>
            <person name="Brannstrom I.O."/>
            <person name="Guillou S."/>
            <person name="Cros-Aarteil S."/>
            <person name="Calhoun S."/>
            <person name="Haridas S."/>
            <person name="Kuo A."/>
            <person name="Mondo S."/>
            <person name="Pangilinan J."/>
            <person name="Riley R."/>
            <person name="LaButti K."/>
            <person name="Andreopoulos B."/>
            <person name="Lipzen A."/>
            <person name="Chen C."/>
            <person name="Yan M."/>
            <person name="Daum C."/>
            <person name="Ng V."/>
            <person name="Clum A."/>
            <person name="Steindorff A."/>
            <person name="Ohm R.A."/>
            <person name="Martin F."/>
            <person name="Silar P."/>
            <person name="Natvig D.O."/>
            <person name="Lalanne C."/>
            <person name="Gautier V."/>
            <person name="Ament-Velasquez S.L."/>
            <person name="Kruys A."/>
            <person name="Hutchinson M.I."/>
            <person name="Powell A.J."/>
            <person name="Barry K."/>
            <person name="Miller A.N."/>
            <person name="Grigoriev I.V."/>
            <person name="Debuchy R."/>
            <person name="Gladieux P."/>
            <person name="Hiltunen Thoren M."/>
            <person name="Johannesson H."/>
        </authorList>
    </citation>
    <scope>NUCLEOTIDE SEQUENCE</scope>
    <source>
        <strain evidence="11">PSN243</strain>
    </source>
</reference>
<dbReference type="Gene3D" id="1.10.1040.10">
    <property type="entry name" value="N-(1-d-carboxylethyl)-l-norvaline Dehydrogenase, domain 2"/>
    <property type="match status" value="1"/>
</dbReference>
<dbReference type="PANTHER" id="PTHR30524:SF0">
    <property type="entry name" value="ALTRONATE OXIDOREDUCTASE-RELATED"/>
    <property type="match status" value="1"/>
</dbReference>
<evidence type="ECO:0000256" key="5">
    <source>
        <dbReference type="ARBA" id="ARBA00016219"/>
    </source>
</evidence>
<evidence type="ECO:0000256" key="7">
    <source>
        <dbReference type="ARBA" id="ARBA00023027"/>
    </source>
</evidence>
<evidence type="ECO:0000256" key="6">
    <source>
        <dbReference type="ARBA" id="ARBA00023002"/>
    </source>
</evidence>
<dbReference type="InterPro" id="IPR013118">
    <property type="entry name" value="Mannitol_DH_C"/>
</dbReference>
<keyword evidence="7" id="KW-0520">NAD</keyword>
<dbReference type="InterPro" id="IPR008927">
    <property type="entry name" value="6-PGluconate_DH-like_C_sf"/>
</dbReference>